<dbReference type="EMBL" id="JAFBFH010000029">
    <property type="protein sequence ID" value="MBM7716580.1"/>
    <property type="molecule type" value="Genomic_DNA"/>
</dbReference>
<feature type="domain" description="Fumarylacetoacetase-like C-terminal" evidence="1">
    <location>
        <begin position="144"/>
        <end position="322"/>
    </location>
</feature>
<dbReference type="SUPFAM" id="SSF56529">
    <property type="entry name" value="FAH"/>
    <property type="match status" value="1"/>
</dbReference>
<comment type="caution">
    <text evidence="2">The sequence shown here is derived from an EMBL/GenBank/DDBJ whole genome shotgun (WGS) entry which is preliminary data.</text>
</comment>
<accession>A0ABS2RB65</accession>
<gene>
    <name evidence="2" type="ORF">JOC94_003601</name>
</gene>
<dbReference type="InterPro" id="IPR036663">
    <property type="entry name" value="Fumarylacetoacetase_C_sf"/>
</dbReference>
<name>A0ABS2RB65_9BACI</name>
<evidence type="ECO:0000259" key="1">
    <source>
        <dbReference type="Pfam" id="PF01557"/>
    </source>
</evidence>
<evidence type="ECO:0000313" key="2">
    <source>
        <dbReference type="EMBL" id="MBM7716580.1"/>
    </source>
</evidence>
<sequence length="348" mass="39714">MKLLRFRMKGQQDIHFGVLLNERVVSFETLHHISGRSASLLTDCETYLQNLPASEQQAKSLVEFGRQYEQFATDDAIYPLHEVQLLSPLDTVSALLDFGFSPRHLANAGETLINHEFQWPLRSLLKWFLKRSFQKEKKKTVYRYYKCNHLQVSGPDEELVWPAYTSYLDIEPELGIVIGHQLDAAGVVPTIAGYVIYNDVSARDVQWEDFRSLCGPSTSKDFERSNGFGPYLVTPDEVENPLALHVSVQIADRWRWEGSTSEYTVHPNDVLAYVQKIFQPAAGTVIGMGTIPDCCGFDRDEWIRPGDRISITFDRLGTLTQFVPRQLPALQHSRWGQRADICEESKSE</sequence>
<dbReference type="RefSeq" id="WP_077113982.1">
    <property type="nucleotide sequence ID" value="NZ_JAFBFH010000029.1"/>
</dbReference>
<dbReference type="Proteomes" id="UP000823485">
    <property type="component" value="Unassembled WGS sequence"/>
</dbReference>
<dbReference type="InterPro" id="IPR011234">
    <property type="entry name" value="Fumarylacetoacetase-like_C"/>
</dbReference>
<dbReference type="PANTHER" id="PTHR43211">
    <property type="entry name" value="FUMARYLACETOACETATE HYDROLASE"/>
    <property type="match status" value="1"/>
</dbReference>
<keyword evidence="3" id="KW-1185">Reference proteome</keyword>
<organism evidence="2 3">
    <name type="scientific">Siminovitchia thermophila</name>
    <dbReference type="NCBI Taxonomy" id="1245522"/>
    <lineage>
        <taxon>Bacteria</taxon>
        <taxon>Bacillati</taxon>
        <taxon>Bacillota</taxon>
        <taxon>Bacilli</taxon>
        <taxon>Bacillales</taxon>
        <taxon>Bacillaceae</taxon>
        <taxon>Siminovitchia</taxon>
    </lineage>
</organism>
<protein>
    <submittedName>
        <fullName evidence="2">2-keto-4-pentenoate hydratase/2-oxohepta-3-ene-1,7-dioic acid hydratase in catechol pathway</fullName>
    </submittedName>
</protein>
<dbReference type="Pfam" id="PF01557">
    <property type="entry name" value="FAA_hydrolase"/>
    <property type="match status" value="1"/>
</dbReference>
<reference evidence="2 3" key="1">
    <citation type="submission" date="2021-01" db="EMBL/GenBank/DDBJ databases">
        <title>Genomic Encyclopedia of Type Strains, Phase IV (KMG-IV): sequencing the most valuable type-strain genomes for metagenomic binning, comparative biology and taxonomic classification.</title>
        <authorList>
            <person name="Goeker M."/>
        </authorList>
    </citation>
    <scope>NUCLEOTIDE SEQUENCE [LARGE SCALE GENOMIC DNA]</scope>
    <source>
        <strain evidence="2 3">DSM 105453</strain>
    </source>
</reference>
<dbReference type="PANTHER" id="PTHR43211:SF1">
    <property type="entry name" value="BLL6422 PROTEIN"/>
    <property type="match status" value="1"/>
</dbReference>
<evidence type="ECO:0000313" key="3">
    <source>
        <dbReference type="Proteomes" id="UP000823485"/>
    </source>
</evidence>
<dbReference type="Gene3D" id="3.90.850.10">
    <property type="entry name" value="Fumarylacetoacetase-like, C-terminal domain"/>
    <property type="match status" value="1"/>
</dbReference>
<proteinExistence type="predicted"/>